<dbReference type="GeneID" id="90590201"/>
<dbReference type="EMBL" id="CP104395">
    <property type="protein sequence ID" value="WEL19774.1"/>
    <property type="molecule type" value="Genomic_DNA"/>
</dbReference>
<evidence type="ECO:0000313" key="2">
    <source>
        <dbReference type="EMBL" id="WEL19774.1"/>
    </source>
</evidence>
<name>A0ABY8CEX1_9ARCH</name>
<proteinExistence type="predicted"/>
<organism evidence="2 3">
    <name type="scientific">Candidatus Nanohalococcus occultus</name>
    <dbReference type="NCBI Taxonomy" id="2978047"/>
    <lineage>
        <taxon>Archaea</taxon>
        <taxon>Candidatus Nanohalarchaeota</taxon>
        <taxon>Candidatus Nanohalarchaeota incertae sedis</taxon>
        <taxon>Candidatus Nanohalococcus</taxon>
    </lineage>
</organism>
<evidence type="ECO:0000313" key="3">
    <source>
        <dbReference type="Proteomes" id="UP001218034"/>
    </source>
</evidence>
<dbReference type="RefSeq" id="WP_347721606.1">
    <property type="nucleotide sequence ID" value="NZ_CP104395.1"/>
</dbReference>
<accession>A0ABY8CEX1</accession>
<gene>
    <name evidence="2" type="ORF">SVXNc_0764</name>
</gene>
<feature type="compositionally biased region" description="Polar residues" evidence="1">
    <location>
        <begin position="43"/>
        <end position="71"/>
    </location>
</feature>
<sequence length="104" mass="11521">MMKRTFLAILLVLSMSFSATAIYDPNNTHTSDTDGPKMLKATSLPSNSTPADSENGTQVTENESETSVQRPEQTRPEPEVMVQPKRPVNQGFIPRILNTIRGLF</sequence>
<protein>
    <recommendedName>
        <fullName evidence="4">Secreted protein</fullName>
    </recommendedName>
</protein>
<dbReference type="Proteomes" id="UP001218034">
    <property type="component" value="Chromosome"/>
</dbReference>
<feature type="region of interest" description="Disordered" evidence="1">
    <location>
        <begin position="22"/>
        <end position="86"/>
    </location>
</feature>
<reference evidence="2 3" key="1">
    <citation type="submission" date="2022-09" db="EMBL/GenBank/DDBJ databases">
        <title>Xylan utilization by haloarchaea-nanohaloarchaea associations.</title>
        <authorList>
            <person name="Yakimov M."/>
        </authorList>
    </citation>
    <scope>NUCLEOTIDE SEQUENCE [LARGE SCALE GENOMIC DNA]</scope>
    <source>
        <strain evidence="2 3">SVXNc</strain>
    </source>
</reference>
<evidence type="ECO:0008006" key="4">
    <source>
        <dbReference type="Google" id="ProtNLM"/>
    </source>
</evidence>
<evidence type="ECO:0000256" key="1">
    <source>
        <dbReference type="SAM" id="MobiDB-lite"/>
    </source>
</evidence>
<keyword evidence="3" id="KW-1185">Reference proteome</keyword>